<dbReference type="AlphaFoldDB" id="A0AAV9DAJ0"/>
<dbReference type="GO" id="GO:0003676">
    <property type="term" value="F:nucleic acid binding"/>
    <property type="evidence" value="ECO:0007669"/>
    <property type="project" value="InterPro"/>
</dbReference>
<dbReference type="InterPro" id="IPR044730">
    <property type="entry name" value="RNase_H-like_dom_plant"/>
</dbReference>
<evidence type="ECO:0000313" key="3">
    <source>
        <dbReference type="EMBL" id="KAK1298641.1"/>
    </source>
</evidence>
<dbReference type="InterPro" id="IPR002156">
    <property type="entry name" value="RNaseH_domain"/>
</dbReference>
<evidence type="ECO:0000313" key="4">
    <source>
        <dbReference type="Proteomes" id="UP001180020"/>
    </source>
</evidence>
<reference evidence="3" key="1">
    <citation type="journal article" date="2023" name="Nat. Commun.">
        <title>Diploid and tetraploid genomes of Acorus and the evolution of monocots.</title>
        <authorList>
            <person name="Ma L."/>
            <person name="Liu K.W."/>
            <person name="Li Z."/>
            <person name="Hsiao Y.Y."/>
            <person name="Qi Y."/>
            <person name="Fu T."/>
            <person name="Tang G.D."/>
            <person name="Zhang D."/>
            <person name="Sun W.H."/>
            <person name="Liu D.K."/>
            <person name="Li Y."/>
            <person name="Chen G.Z."/>
            <person name="Liu X.D."/>
            <person name="Liao X.Y."/>
            <person name="Jiang Y.T."/>
            <person name="Yu X."/>
            <person name="Hao Y."/>
            <person name="Huang J."/>
            <person name="Zhao X.W."/>
            <person name="Ke S."/>
            <person name="Chen Y.Y."/>
            <person name="Wu W.L."/>
            <person name="Hsu J.L."/>
            <person name="Lin Y.F."/>
            <person name="Huang M.D."/>
            <person name="Li C.Y."/>
            <person name="Huang L."/>
            <person name="Wang Z.W."/>
            <person name="Zhao X."/>
            <person name="Zhong W.Y."/>
            <person name="Peng D.H."/>
            <person name="Ahmad S."/>
            <person name="Lan S."/>
            <person name="Zhang J.S."/>
            <person name="Tsai W.C."/>
            <person name="Van de Peer Y."/>
            <person name="Liu Z.J."/>
        </authorList>
    </citation>
    <scope>NUCLEOTIDE SEQUENCE</scope>
    <source>
        <strain evidence="3">CP</strain>
    </source>
</reference>
<feature type="region of interest" description="Disordered" evidence="1">
    <location>
        <begin position="167"/>
        <end position="202"/>
    </location>
</feature>
<feature type="compositionally biased region" description="Acidic residues" evidence="1">
    <location>
        <begin position="292"/>
        <end position="304"/>
    </location>
</feature>
<evidence type="ECO:0000259" key="2">
    <source>
        <dbReference type="Pfam" id="PF13456"/>
    </source>
</evidence>
<comment type="caution">
    <text evidence="3">The sequence shown here is derived from an EMBL/GenBank/DDBJ whole genome shotgun (WGS) entry which is preliminary data.</text>
</comment>
<feature type="compositionally biased region" description="Basic and acidic residues" evidence="1">
    <location>
        <begin position="305"/>
        <end position="322"/>
    </location>
</feature>
<dbReference type="Pfam" id="PF13456">
    <property type="entry name" value="RVT_3"/>
    <property type="match status" value="1"/>
</dbReference>
<name>A0AAV9DAJ0_ACOCL</name>
<feature type="domain" description="RNase H type-1" evidence="2">
    <location>
        <begin position="387"/>
        <end position="506"/>
    </location>
</feature>
<keyword evidence="4" id="KW-1185">Reference proteome</keyword>
<feature type="compositionally biased region" description="Low complexity" evidence="1">
    <location>
        <begin position="178"/>
        <end position="191"/>
    </location>
</feature>
<dbReference type="CDD" id="cd06222">
    <property type="entry name" value="RNase_H_like"/>
    <property type="match status" value="1"/>
</dbReference>
<dbReference type="InterPro" id="IPR036397">
    <property type="entry name" value="RNaseH_sf"/>
</dbReference>
<dbReference type="InterPro" id="IPR053151">
    <property type="entry name" value="RNase_H-like"/>
</dbReference>
<evidence type="ECO:0000256" key="1">
    <source>
        <dbReference type="SAM" id="MobiDB-lite"/>
    </source>
</evidence>
<organism evidence="3 4">
    <name type="scientific">Acorus calamus</name>
    <name type="common">Sweet flag</name>
    <dbReference type="NCBI Taxonomy" id="4465"/>
    <lineage>
        <taxon>Eukaryota</taxon>
        <taxon>Viridiplantae</taxon>
        <taxon>Streptophyta</taxon>
        <taxon>Embryophyta</taxon>
        <taxon>Tracheophyta</taxon>
        <taxon>Spermatophyta</taxon>
        <taxon>Magnoliopsida</taxon>
        <taxon>Liliopsida</taxon>
        <taxon>Acoraceae</taxon>
        <taxon>Acorus</taxon>
    </lineage>
</organism>
<dbReference type="PANTHER" id="PTHR47723">
    <property type="entry name" value="OS05G0353850 PROTEIN"/>
    <property type="match status" value="1"/>
</dbReference>
<gene>
    <name evidence="3" type="ORF">QJS10_CPB14g01489</name>
</gene>
<dbReference type="Gene3D" id="3.30.420.10">
    <property type="entry name" value="Ribonuclease H-like superfamily/Ribonuclease H"/>
    <property type="match status" value="1"/>
</dbReference>
<protein>
    <recommendedName>
        <fullName evidence="2">RNase H type-1 domain-containing protein</fullName>
    </recommendedName>
</protein>
<dbReference type="PANTHER" id="PTHR47723:SF19">
    <property type="entry name" value="POLYNUCLEOTIDYL TRANSFERASE, RIBONUCLEASE H-LIKE SUPERFAMILY PROTEIN"/>
    <property type="match status" value="1"/>
</dbReference>
<sequence>MRMMNIRSRDAEDFDQVTWKPPNGSNPPEYFDDPFKFISHQDTCKPPNPGWRKVNSATSLIPGRRAGLGFLFRDQHSNFLAGAAFGVELDKISILELMGKGKPSSTAIPILSQIVANVSKLEDFSISHIHRKGNKPANLLASLNPNMGVMEIKPNNMPPELQEAIGSDKRSISRMGNSESSSYSFSSRATSDPSHDDETDEENKINVMLEGGDLNQAPREVTWMPPNPGWCKVNSDASLIWESGWAGLGISSCDVANWTFHERLPIKSKRTYDDRPHQQGAKGSESLRTSEEESISLEEGEDDDPSHRGNSEILSSDKDDPFHWARNESFSTALKVGGAIAGPGPNYDEYKTDHKNKTDVMLEGEDLYQAPREVTRRPPNLGWCKVNSDASRSWKPGRAGLGFIIRDKDLNFVAGAAFRVKLNDISILELMAAVKGLKCAVELGFRRVWLESDCQTVVAWIQGKGKPSLTATLILNRIDVYVSKLKDFSISHFHREGNKPADFLASLNQKMGVKKINLHNMPPKLQEVIESDKRSISSCDITNWISRQLESQLRWEVPDDLTNKWRKEYVLAHIGGGEGGGGFHLPRVVSVIALNLDVHLDQLIKSSLPTME</sequence>
<feature type="region of interest" description="Disordered" evidence="1">
    <location>
        <begin position="270"/>
        <end position="322"/>
    </location>
</feature>
<dbReference type="GO" id="GO:0004523">
    <property type="term" value="F:RNA-DNA hybrid ribonuclease activity"/>
    <property type="evidence" value="ECO:0007669"/>
    <property type="project" value="InterPro"/>
</dbReference>
<dbReference type="InterPro" id="IPR012337">
    <property type="entry name" value="RNaseH-like_sf"/>
</dbReference>
<dbReference type="EMBL" id="JAUJYO010000014">
    <property type="protein sequence ID" value="KAK1298641.1"/>
    <property type="molecule type" value="Genomic_DNA"/>
</dbReference>
<proteinExistence type="predicted"/>
<accession>A0AAV9DAJ0</accession>
<reference evidence="3" key="2">
    <citation type="submission" date="2023-06" db="EMBL/GenBank/DDBJ databases">
        <authorList>
            <person name="Ma L."/>
            <person name="Liu K.-W."/>
            <person name="Li Z."/>
            <person name="Hsiao Y.-Y."/>
            <person name="Qi Y."/>
            <person name="Fu T."/>
            <person name="Tang G."/>
            <person name="Zhang D."/>
            <person name="Sun W.-H."/>
            <person name="Liu D.-K."/>
            <person name="Li Y."/>
            <person name="Chen G.-Z."/>
            <person name="Liu X.-D."/>
            <person name="Liao X.-Y."/>
            <person name="Jiang Y.-T."/>
            <person name="Yu X."/>
            <person name="Hao Y."/>
            <person name="Huang J."/>
            <person name="Zhao X.-W."/>
            <person name="Ke S."/>
            <person name="Chen Y.-Y."/>
            <person name="Wu W.-L."/>
            <person name="Hsu J.-L."/>
            <person name="Lin Y.-F."/>
            <person name="Huang M.-D."/>
            <person name="Li C.-Y."/>
            <person name="Huang L."/>
            <person name="Wang Z.-W."/>
            <person name="Zhao X."/>
            <person name="Zhong W.-Y."/>
            <person name="Peng D.-H."/>
            <person name="Ahmad S."/>
            <person name="Lan S."/>
            <person name="Zhang J.-S."/>
            <person name="Tsai W.-C."/>
            <person name="Van De Peer Y."/>
            <person name="Liu Z.-J."/>
        </authorList>
    </citation>
    <scope>NUCLEOTIDE SEQUENCE</scope>
    <source>
        <strain evidence="3">CP</strain>
        <tissue evidence="3">Leaves</tissue>
    </source>
</reference>
<dbReference type="Proteomes" id="UP001180020">
    <property type="component" value="Unassembled WGS sequence"/>
</dbReference>
<dbReference type="SUPFAM" id="SSF53098">
    <property type="entry name" value="Ribonuclease H-like"/>
    <property type="match status" value="1"/>
</dbReference>